<evidence type="ECO:0000256" key="4">
    <source>
        <dbReference type="ARBA" id="ARBA00022490"/>
    </source>
</evidence>
<evidence type="ECO:0000313" key="18">
    <source>
        <dbReference type="Proteomes" id="UP000824099"/>
    </source>
</evidence>
<comment type="cofactor">
    <cofactor evidence="1">
        <name>[4Fe-4S] cluster</name>
        <dbReference type="ChEBI" id="CHEBI:49883"/>
    </cofactor>
</comment>
<keyword evidence="5 17" id="KW-0808">Transferase</keyword>
<dbReference type="InterPro" id="IPR006638">
    <property type="entry name" value="Elp3/MiaA/NifB-like_rSAM"/>
</dbReference>
<evidence type="ECO:0000256" key="5">
    <source>
        <dbReference type="ARBA" id="ARBA00022679"/>
    </source>
</evidence>
<evidence type="ECO:0000256" key="9">
    <source>
        <dbReference type="ARBA" id="ARBA00023014"/>
    </source>
</evidence>
<dbReference type="SUPFAM" id="SSF102114">
    <property type="entry name" value="Radical SAM enzymes"/>
    <property type="match status" value="1"/>
</dbReference>
<dbReference type="SMART" id="SM00729">
    <property type="entry name" value="Elp3"/>
    <property type="match status" value="1"/>
</dbReference>
<dbReference type="GO" id="GO:0035597">
    <property type="term" value="F:tRNA-2-methylthio-N(6)-dimethylallyladenosine(37) synthase activity"/>
    <property type="evidence" value="ECO:0007669"/>
    <property type="project" value="UniProtKB-EC"/>
</dbReference>
<dbReference type="NCBIfam" id="TIGR00089">
    <property type="entry name" value="MiaB/RimO family radical SAM methylthiotransferase"/>
    <property type="match status" value="1"/>
</dbReference>
<evidence type="ECO:0000259" key="16">
    <source>
        <dbReference type="PROSITE" id="PS51918"/>
    </source>
</evidence>
<dbReference type="InterPro" id="IPR005840">
    <property type="entry name" value="Ribosomal_uS12_MeSTrfase_RimO"/>
</dbReference>
<gene>
    <name evidence="17" type="primary">rimO</name>
    <name evidence="17" type="ORF">IAB06_06700</name>
</gene>
<keyword evidence="17" id="KW-0689">Ribosomal protein</keyword>
<evidence type="ECO:0000256" key="11">
    <source>
        <dbReference type="ARBA" id="ARBA00051425"/>
    </source>
</evidence>
<dbReference type="Gene3D" id="3.80.30.20">
    <property type="entry name" value="tm_1862 like domain"/>
    <property type="match status" value="1"/>
</dbReference>
<dbReference type="GO" id="GO:0005829">
    <property type="term" value="C:cytosol"/>
    <property type="evidence" value="ECO:0007669"/>
    <property type="project" value="TreeGrafter"/>
</dbReference>
<sequence length="333" mass="37246">MKIGLVSLGCPKNLVDSEVMLSLLTNKNMTLTNKPEEADVIIVNTCGFIESAKEESINAILQMGEYKSTGKCRYLLVSGCLAQRYANELFAEMPEIDALIGTACYEEIDRILDKVLAGERVISLVPSKPEEEKNKKITRFITTPAHTAYLKIAEGCGNYCSYCIIPKLRGPYKSRPFEEIMEEAKALVAGGVKELILVAQDTTLYGQDLDGRLRLPELLGALNALPDLHWIRVLYCYPKNFTDELIDAFAKYDKVCKYIDLPLQHVSDDLLKRMNRHDSKAQIENLLSKLRARIAGVNIRTTFIVGFPGETEEDFAILKEFVGDGKFDCAGVF</sequence>
<organism evidence="17 18">
    <name type="scientific">Candidatus Avacidaminococcus intestinavium</name>
    <dbReference type="NCBI Taxonomy" id="2840684"/>
    <lineage>
        <taxon>Bacteria</taxon>
        <taxon>Bacillati</taxon>
        <taxon>Bacillota</taxon>
        <taxon>Negativicutes</taxon>
        <taxon>Acidaminococcales</taxon>
        <taxon>Acidaminococcaceae</taxon>
        <taxon>Acidaminococcaceae incertae sedis</taxon>
        <taxon>Candidatus Avacidaminococcus</taxon>
    </lineage>
</organism>
<dbReference type="InterPro" id="IPR013848">
    <property type="entry name" value="Methylthiotransferase_N"/>
</dbReference>
<dbReference type="SFLD" id="SFLDG01061">
    <property type="entry name" value="methylthiotransferase"/>
    <property type="match status" value="1"/>
</dbReference>
<dbReference type="InterPro" id="IPR020612">
    <property type="entry name" value="Methylthiotransferase_CS"/>
</dbReference>
<dbReference type="InterPro" id="IPR005839">
    <property type="entry name" value="Methylthiotransferase"/>
</dbReference>
<evidence type="ECO:0000256" key="2">
    <source>
        <dbReference type="ARBA" id="ARBA00003234"/>
    </source>
</evidence>
<dbReference type="Pfam" id="PF00919">
    <property type="entry name" value="UPF0004"/>
    <property type="match status" value="1"/>
</dbReference>
<dbReference type="InterPro" id="IPR007197">
    <property type="entry name" value="rSAM"/>
</dbReference>
<keyword evidence="3" id="KW-0004">4Fe-4S</keyword>
<dbReference type="PANTHER" id="PTHR43837">
    <property type="entry name" value="RIBOSOMAL PROTEIN S12 METHYLTHIOTRANSFERASE RIMO"/>
    <property type="match status" value="1"/>
</dbReference>
<dbReference type="NCBIfam" id="TIGR01125">
    <property type="entry name" value="30S ribosomal protein S12 methylthiotransferase RimO"/>
    <property type="match status" value="1"/>
</dbReference>
<evidence type="ECO:0000256" key="1">
    <source>
        <dbReference type="ARBA" id="ARBA00001966"/>
    </source>
</evidence>
<dbReference type="Gene3D" id="3.40.50.12160">
    <property type="entry name" value="Methylthiotransferase, N-terminal domain"/>
    <property type="match status" value="1"/>
</dbReference>
<evidence type="ECO:0000256" key="3">
    <source>
        <dbReference type="ARBA" id="ARBA00022485"/>
    </source>
</evidence>
<proteinExistence type="predicted"/>
<reference evidence="17" key="2">
    <citation type="journal article" date="2021" name="PeerJ">
        <title>Extensive microbial diversity within the chicken gut microbiome revealed by metagenomics and culture.</title>
        <authorList>
            <person name="Gilroy R."/>
            <person name="Ravi A."/>
            <person name="Getino M."/>
            <person name="Pursley I."/>
            <person name="Horton D.L."/>
            <person name="Alikhan N.F."/>
            <person name="Baker D."/>
            <person name="Gharbi K."/>
            <person name="Hall N."/>
            <person name="Watson M."/>
            <person name="Adriaenssens E.M."/>
            <person name="Foster-Nyarko E."/>
            <person name="Jarju S."/>
            <person name="Secka A."/>
            <person name="Antonio M."/>
            <person name="Oren A."/>
            <person name="Chaudhuri R.R."/>
            <person name="La Ragione R."/>
            <person name="Hildebrand F."/>
            <person name="Pallen M.J."/>
        </authorList>
    </citation>
    <scope>NUCLEOTIDE SEQUENCE</scope>
    <source>
        <strain evidence="17">CHK160-1198</strain>
    </source>
</reference>
<dbReference type="EMBL" id="DVNI01000111">
    <property type="protein sequence ID" value="HIU64703.1"/>
    <property type="molecule type" value="Genomic_DNA"/>
</dbReference>
<feature type="non-terminal residue" evidence="17">
    <location>
        <position position="333"/>
    </location>
</feature>
<protein>
    <recommendedName>
        <fullName evidence="12">tRNA-2-methylthio-N(6)-dimethylallyladenosine synthase</fullName>
        <ecNumber evidence="10">2.8.4.3</ecNumber>
    </recommendedName>
    <alternativeName>
        <fullName evidence="14">(Dimethylallyl)adenosine tRNA methylthiotransferase MiaB</fullName>
    </alternativeName>
    <alternativeName>
        <fullName evidence="13">tRNA-i(6)A37 methylthiotransferase</fullName>
    </alternativeName>
</protein>
<dbReference type="PROSITE" id="PS01278">
    <property type="entry name" value="MTTASE_RADICAL"/>
    <property type="match status" value="1"/>
</dbReference>
<reference evidence="17" key="1">
    <citation type="submission" date="2020-10" db="EMBL/GenBank/DDBJ databases">
        <authorList>
            <person name="Gilroy R."/>
        </authorList>
    </citation>
    <scope>NUCLEOTIDE SEQUENCE</scope>
    <source>
        <strain evidence="17">CHK160-1198</strain>
    </source>
</reference>
<comment type="caution">
    <text evidence="17">The sequence shown here is derived from an EMBL/GenBank/DDBJ whole genome shotgun (WGS) entry which is preliminary data.</text>
</comment>
<dbReference type="InterPro" id="IPR023404">
    <property type="entry name" value="rSAM_horseshoe"/>
</dbReference>
<evidence type="ECO:0000256" key="7">
    <source>
        <dbReference type="ARBA" id="ARBA00022723"/>
    </source>
</evidence>
<comment type="catalytic activity">
    <reaction evidence="11">
        <text>N(6)-dimethylallyladenosine(37) in tRNA + (sulfur carrier)-SH + AH2 + 2 S-adenosyl-L-methionine = 2-methylsulfanyl-N(6)-dimethylallyladenosine(37) in tRNA + (sulfur carrier)-H + 5'-deoxyadenosine + L-methionine + A + S-adenosyl-L-homocysteine + 2 H(+)</text>
        <dbReference type="Rhea" id="RHEA:37067"/>
        <dbReference type="Rhea" id="RHEA-COMP:10375"/>
        <dbReference type="Rhea" id="RHEA-COMP:10376"/>
        <dbReference type="Rhea" id="RHEA-COMP:14737"/>
        <dbReference type="Rhea" id="RHEA-COMP:14739"/>
        <dbReference type="ChEBI" id="CHEBI:13193"/>
        <dbReference type="ChEBI" id="CHEBI:15378"/>
        <dbReference type="ChEBI" id="CHEBI:17319"/>
        <dbReference type="ChEBI" id="CHEBI:17499"/>
        <dbReference type="ChEBI" id="CHEBI:29917"/>
        <dbReference type="ChEBI" id="CHEBI:57844"/>
        <dbReference type="ChEBI" id="CHEBI:57856"/>
        <dbReference type="ChEBI" id="CHEBI:59789"/>
        <dbReference type="ChEBI" id="CHEBI:64428"/>
        <dbReference type="ChEBI" id="CHEBI:74415"/>
        <dbReference type="ChEBI" id="CHEBI:74417"/>
        <dbReference type="EC" id="2.8.4.3"/>
    </reaction>
</comment>
<keyword evidence="9" id="KW-0411">Iron-sulfur</keyword>
<name>A0A9D1SM50_9FIRM</name>
<dbReference type="GO" id="GO:0051539">
    <property type="term" value="F:4 iron, 4 sulfur cluster binding"/>
    <property type="evidence" value="ECO:0007669"/>
    <property type="project" value="UniProtKB-KW"/>
</dbReference>
<dbReference type="GO" id="GO:0035599">
    <property type="term" value="F:aspartic acid methylthiotransferase activity"/>
    <property type="evidence" value="ECO:0007669"/>
    <property type="project" value="TreeGrafter"/>
</dbReference>
<dbReference type="PROSITE" id="PS51449">
    <property type="entry name" value="MTTASE_N"/>
    <property type="match status" value="1"/>
</dbReference>
<keyword evidence="6" id="KW-0949">S-adenosyl-L-methionine</keyword>
<keyword evidence="7" id="KW-0479">Metal-binding</keyword>
<dbReference type="Proteomes" id="UP000824099">
    <property type="component" value="Unassembled WGS sequence"/>
</dbReference>
<dbReference type="CDD" id="cd01335">
    <property type="entry name" value="Radical_SAM"/>
    <property type="match status" value="1"/>
</dbReference>
<evidence type="ECO:0000256" key="14">
    <source>
        <dbReference type="ARBA" id="ARBA00081141"/>
    </source>
</evidence>
<dbReference type="FunFam" id="3.80.30.20:FF:000001">
    <property type="entry name" value="tRNA-2-methylthio-N(6)-dimethylallyladenosine synthase 2"/>
    <property type="match status" value="1"/>
</dbReference>
<feature type="domain" description="Radical SAM core" evidence="16">
    <location>
        <begin position="142"/>
        <end position="333"/>
    </location>
</feature>
<dbReference type="GO" id="GO:0046872">
    <property type="term" value="F:metal ion binding"/>
    <property type="evidence" value="ECO:0007669"/>
    <property type="project" value="UniProtKB-KW"/>
</dbReference>
<dbReference type="Pfam" id="PF04055">
    <property type="entry name" value="Radical_SAM"/>
    <property type="match status" value="1"/>
</dbReference>
<dbReference type="SFLD" id="SFLDS00029">
    <property type="entry name" value="Radical_SAM"/>
    <property type="match status" value="1"/>
</dbReference>
<dbReference type="EC" id="2.8.4.3" evidence="10"/>
<dbReference type="GO" id="GO:0005840">
    <property type="term" value="C:ribosome"/>
    <property type="evidence" value="ECO:0007669"/>
    <property type="project" value="UniProtKB-KW"/>
</dbReference>
<feature type="domain" description="MTTase N-terminal" evidence="15">
    <location>
        <begin position="1"/>
        <end position="117"/>
    </location>
</feature>
<keyword evidence="17" id="KW-0687">Ribonucleoprotein</keyword>
<evidence type="ECO:0000256" key="12">
    <source>
        <dbReference type="ARBA" id="ARBA00068570"/>
    </source>
</evidence>
<comment type="function">
    <text evidence="2">Catalyzes the methylthiolation of N6-(dimethylallyl)adenosine (i(6)A), leading to the formation of 2-methylthio-N6-(dimethylallyl)adenosine (ms(2)i(6)A) at position 37 in tRNAs that read codons beginning with uridine.</text>
</comment>
<evidence type="ECO:0000256" key="6">
    <source>
        <dbReference type="ARBA" id="ARBA00022691"/>
    </source>
</evidence>
<dbReference type="PANTHER" id="PTHR43837:SF1">
    <property type="entry name" value="RIBOSOMAL PROTEIN US12 METHYLTHIOTRANSFERASE RIMO"/>
    <property type="match status" value="1"/>
</dbReference>
<dbReference type="PROSITE" id="PS51918">
    <property type="entry name" value="RADICAL_SAM"/>
    <property type="match status" value="1"/>
</dbReference>
<accession>A0A9D1SM50</accession>
<dbReference type="AlphaFoldDB" id="A0A9D1SM50"/>
<evidence type="ECO:0000256" key="10">
    <source>
        <dbReference type="ARBA" id="ARBA00033765"/>
    </source>
</evidence>
<keyword evidence="4" id="KW-0963">Cytoplasm</keyword>
<keyword evidence="8" id="KW-0408">Iron</keyword>
<evidence type="ECO:0000256" key="13">
    <source>
        <dbReference type="ARBA" id="ARBA00080698"/>
    </source>
</evidence>
<dbReference type="InterPro" id="IPR038135">
    <property type="entry name" value="Methylthiotransferase_N_sf"/>
</dbReference>
<dbReference type="FunFam" id="3.40.50.12160:FF:000003">
    <property type="entry name" value="CDK5 regulatory subunit-associated protein 1"/>
    <property type="match status" value="1"/>
</dbReference>
<evidence type="ECO:0000259" key="15">
    <source>
        <dbReference type="PROSITE" id="PS51449"/>
    </source>
</evidence>
<dbReference type="SFLD" id="SFLDG01082">
    <property type="entry name" value="B12-binding_domain_containing"/>
    <property type="match status" value="1"/>
</dbReference>
<evidence type="ECO:0000313" key="17">
    <source>
        <dbReference type="EMBL" id="HIU64703.1"/>
    </source>
</evidence>
<evidence type="ECO:0000256" key="8">
    <source>
        <dbReference type="ARBA" id="ARBA00023004"/>
    </source>
</evidence>
<dbReference type="InterPro" id="IPR058240">
    <property type="entry name" value="rSAM_sf"/>
</dbReference>